<gene>
    <name evidence="6" type="ORF">JOC94_003236</name>
</gene>
<feature type="domain" description="ABC transporter" evidence="5">
    <location>
        <begin position="4"/>
        <end position="215"/>
    </location>
</feature>
<evidence type="ECO:0000313" key="6">
    <source>
        <dbReference type="EMBL" id="MBM7716216.1"/>
    </source>
</evidence>
<keyword evidence="2" id="KW-0813">Transport</keyword>
<dbReference type="SMART" id="SM00382">
    <property type="entry name" value="AAA"/>
    <property type="match status" value="1"/>
</dbReference>
<evidence type="ECO:0000313" key="7">
    <source>
        <dbReference type="Proteomes" id="UP000823485"/>
    </source>
</evidence>
<dbReference type="PROSITE" id="PS00211">
    <property type="entry name" value="ABC_TRANSPORTER_1"/>
    <property type="match status" value="1"/>
</dbReference>
<dbReference type="Proteomes" id="UP000823485">
    <property type="component" value="Unassembled WGS sequence"/>
</dbReference>
<reference evidence="6 7" key="1">
    <citation type="submission" date="2021-01" db="EMBL/GenBank/DDBJ databases">
        <title>Genomic Encyclopedia of Type Strains, Phase IV (KMG-IV): sequencing the most valuable type-strain genomes for metagenomic binning, comparative biology and taxonomic classification.</title>
        <authorList>
            <person name="Goeker M."/>
        </authorList>
    </citation>
    <scope>NUCLEOTIDE SEQUENCE [LARGE SCALE GENOMIC DNA]</scope>
    <source>
        <strain evidence="6 7">DSM 105453</strain>
    </source>
</reference>
<dbReference type="PROSITE" id="PS50893">
    <property type="entry name" value="ABC_TRANSPORTER_2"/>
    <property type="match status" value="1"/>
</dbReference>
<sequence length="216" mass="24271">MNYLVIENATKVIHKKKILNNINLSLEKGKIYGFVGHNGSGKTMLFRAICGFIKLTEGQIHINGEKVGKDISFPKNTGIILENPGFIPQYTGFKNLEYLASIHHKITSSDIYNVLDLVGLKESADIKTKKYSLGMKQRLGIAQAIMEDPDLLIFDEPTNALDRSGCKMFQNLMFQLKERGKTILIASHNDQEILHLSDEIYEMENGALSKQSSMVH</sequence>
<dbReference type="InterPro" id="IPR027417">
    <property type="entry name" value="P-loop_NTPase"/>
</dbReference>
<name>A0ABS2R986_9BACI</name>
<dbReference type="GO" id="GO:0005524">
    <property type="term" value="F:ATP binding"/>
    <property type="evidence" value="ECO:0007669"/>
    <property type="project" value="UniProtKB-KW"/>
</dbReference>
<dbReference type="RefSeq" id="WP_139345588.1">
    <property type="nucleotide sequence ID" value="NZ_JAFBFH010000024.1"/>
</dbReference>
<proteinExistence type="inferred from homology"/>
<keyword evidence="7" id="KW-1185">Reference proteome</keyword>
<evidence type="ECO:0000256" key="3">
    <source>
        <dbReference type="ARBA" id="ARBA00022741"/>
    </source>
</evidence>
<accession>A0ABS2R986</accession>
<dbReference type="EMBL" id="JAFBFH010000024">
    <property type="protein sequence ID" value="MBM7716216.1"/>
    <property type="molecule type" value="Genomic_DNA"/>
</dbReference>
<dbReference type="InterPro" id="IPR017871">
    <property type="entry name" value="ABC_transporter-like_CS"/>
</dbReference>
<evidence type="ECO:0000259" key="5">
    <source>
        <dbReference type="PROSITE" id="PS50893"/>
    </source>
</evidence>
<keyword evidence="4 6" id="KW-0067">ATP-binding</keyword>
<dbReference type="InterPro" id="IPR003439">
    <property type="entry name" value="ABC_transporter-like_ATP-bd"/>
</dbReference>
<dbReference type="Pfam" id="PF00005">
    <property type="entry name" value="ABC_tran"/>
    <property type="match status" value="1"/>
</dbReference>
<dbReference type="PANTHER" id="PTHR43335:SF4">
    <property type="entry name" value="ABC TRANSPORTER, ATP-BINDING PROTEIN"/>
    <property type="match status" value="1"/>
</dbReference>
<dbReference type="SUPFAM" id="SSF52540">
    <property type="entry name" value="P-loop containing nucleoside triphosphate hydrolases"/>
    <property type="match status" value="1"/>
</dbReference>
<evidence type="ECO:0000256" key="2">
    <source>
        <dbReference type="ARBA" id="ARBA00022448"/>
    </source>
</evidence>
<dbReference type="PANTHER" id="PTHR43335">
    <property type="entry name" value="ABC TRANSPORTER, ATP-BINDING PROTEIN"/>
    <property type="match status" value="1"/>
</dbReference>
<dbReference type="InterPro" id="IPR003593">
    <property type="entry name" value="AAA+_ATPase"/>
</dbReference>
<keyword evidence="3" id="KW-0547">Nucleotide-binding</keyword>
<dbReference type="Gene3D" id="3.40.50.300">
    <property type="entry name" value="P-loop containing nucleotide triphosphate hydrolases"/>
    <property type="match status" value="1"/>
</dbReference>
<protein>
    <submittedName>
        <fullName evidence="6">ABC-2 type transport system ATP-binding protein</fullName>
    </submittedName>
</protein>
<comment type="caution">
    <text evidence="6">The sequence shown here is derived from an EMBL/GenBank/DDBJ whole genome shotgun (WGS) entry which is preliminary data.</text>
</comment>
<organism evidence="6 7">
    <name type="scientific">Siminovitchia thermophila</name>
    <dbReference type="NCBI Taxonomy" id="1245522"/>
    <lineage>
        <taxon>Bacteria</taxon>
        <taxon>Bacillati</taxon>
        <taxon>Bacillota</taxon>
        <taxon>Bacilli</taxon>
        <taxon>Bacillales</taxon>
        <taxon>Bacillaceae</taxon>
        <taxon>Siminovitchia</taxon>
    </lineage>
</organism>
<evidence type="ECO:0000256" key="4">
    <source>
        <dbReference type="ARBA" id="ARBA00022840"/>
    </source>
</evidence>
<comment type="similarity">
    <text evidence="1">Belongs to the ABC transporter superfamily.</text>
</comment>
<evidence type="ECO:0000256" key="1">
    <source>
        <dbReference type="ARBA" id="ARBA00005417"/>
    </source>
</evidence>